<dbReference type="SUPFAM" id="SSF53448">
    <property type="entry name" value="Nucleotide-diphospho-sugar transferases"/>
    <property type="match status" value="1"/>
</dbReference>
<dbReference type="AlphaFoldDB" id="A0A9Q0ANU6"/>
<gene>
    <name evidence="1" type="ORF">JX265_004543</name>
</gene>
<dbReference type="GO" id="GO:0016757">
    <property type="term" value="F:glycosyltransferase activity"/>
    <property type="evidence" value="ECO:0007669"/>
    <property type="project" value="InterPro"/>
</dbReference>
<dbReference type="InterPro" id="IPR008441">
    <property type="entry name" value="AfumC-like_glycosyl_Trfase"/>
</dbReference>
<reference evidence="1" key="1">
    <citation type="submission" date="2021-03" db="EMBL/GenBank/DDBJ databases">
        <title>Revisited historic fungal species revealed as producer of novel bioactive compounds through whole genome sequencing and comparative genomics.</title>
        <authorList>
            <person name="Vignolle G.A."/>
            <person name="Hochenegger N."/>
            <person name="Mach R.L."/>
            <person name="Mach-Aigner A.R."/>
            <person name="Javad Rahimi M."/>
            <person name="Salim K.A."/>
            <person name="Chan C.M."/>
            <person name="Lim L.B.L."/>
            <person name="Cai F."/>
            <person name="Druzhinina I.S."/>
            <person name="U'Ren J.M."/>
            <person name="Derntl C."/>
        </authorList>
    </citation>
    <scope>NUCLEOTIDE SEQUENCE</scope>
    <source>
        <strain evidence="1">TUCIM 5799</strain>
    </source>
</reference>
<protein>
    <recommendedName>
        <fullName evidence="3">Capsule polysaccharide biosynthesis protein</fullName>
    </recommendedName>
</protein>
<dbReference type="InterPro" id="IPR029044">
    <property type="entry name" value="Nucleotide-diphossugar_trans"/>
</dbReference>
<keyword evidence="2" id="KW-1185">Reference proteome</keyword>
<evidence type="ECO:0000313" key="1">
    <source>
        <dbReference type="EMBL" id="KAI1875485.1"/>
    </source>
</evidence>
<dbReference type="Pfam" id="PF05704">
    <property type="entry name" value="Caps_synth"/>
    <property type="match status" value="1"/>
</dbReference>
<evidence type="ECO:0008006" key="3">
    <source>
        <dbReference type="Google" id="ProtNLM"/>
    </source>
</evidence>
<accession>A0A9Q0ANU6</accession>
<proteinExistence type="predicted"/>
<sequence>MGDQFQDILIPEHYRDELEYVDIKDRRSDEEILKFLTQWSPVTSEKNIWGFWHAGLSHMPSWCQRNVIDWVRINPGWSIRILDNIPDSPHYALKYVSKDLLPKSFVERKIDGPWSAPHSADLLRGACLYTYGGAWLDVGAILVRSIDRICWNKLEDPDSPFRVAAPIILSQAIANHFIVSRKGDPLIKRWHDLFVYLWNDRNNADGLIKHPILAPSVPDLMAEYGAVADNLWDWKVPNEKAAEYIATWYHVCRLEDSGDGFSPTDHWQNHVFGFSTLEDWPVEGILGFAGSGQKILDLLALRRDGDPASEQHKQAERLVWTILVRSCKQKVTHGAGMTHTPLLGCLWDMPENEGKDTAPGTFGELLRYGSVYFRQRRESVPRVPAQKPPVTWKRGLFEA</sequence>
<dbReference type="EMBL" id="JAFIMR010000008">
    <property type="protein sequence ID" value="KAI1875485.1"/>
    <property type="molecule type" value="Genomic_DNA"/>
</dbReference>
<name>A0A9Q0ANU6_9PEZI</name>
<comment type="caution">
    <text evidence="1">The sequence shown here is derived from an EMBL/GenBank/DDBJ whole genome shotgun (WGS) entry which is preliminary data.</text>
</comment>
<organism evidence="1 2">
    <name type="scientific">Neoarthrinium moseri</name>
    <dbReference type="NCBI Taxonomy" id="1658444"/>
    <lineage>
        <taxon>Eukaryota</taxon>
        <taxon>Fungi</taxon>
        <taxon>Dikarya</taxon>
        <taxon>Ascomycota</taxon>
        <taxon>Pezizomycotina</taxon>
        <taxon>Sordariomycetes</taxon>
        <taxon>Xylariomycetidae</taxon>
        <taxon>Amphisphaeriales</taxon>
        <taxon>Apiosporaceae</taxon>
        <taxon>Neoarthrinium</taxon>
    </lineage>
</organism>
<evidence type="ECO:0000313" key="2">
    <source>
        <dbReference type="Proteomes" id="UP000829685"/>
    </source>
</evidence>
<dbReference type="Proteomes" id="UP000829685">
    <property type="component" value="Unassembled WGS sequence"/>
</dbReference>
<dbReference type="Gene3D" id="3.90.550.20">
    <property type="match status" value="1"/>
</dbReference>